<evidence type="ECO:0000256" key="1">
    <source>
        <dbReference type="SAM" id="SignalP"/>
    </source>
</evidence>
<sequence length="151" mass="15840">MPTRLCRAAALTAALILTSTAYGEVIKPIKSSRAEIAGAIFSKPGVSVEHGPDGTSSTDAPVHTSADGAFQTGMYKSGPFREEIAASPGFPYEEFLYFVSGGVRLTSSDGSSMTVRAGESVTIPKGWSGVFETKGYTKIYVIYDAAAASRK</sequence>
<feature type="chain" id="PRO_5020991299" evidence="1">
    <location>
        <begin position="24"/>
        <end position="151"/>
    </location>
</feature>
<dbReference type="Pfam" id="PF05899">
    <property type="entry name" value="Cupin_3"/>
    <property type="match status" value="1"/>
</dbReference>
<dbReference type="AlphaFoldDB" id="A0A4Q7R8V2"/>
<proteinExistence type="predicted"/>
<keyword evidence="4" id="KW-1185">Reference proteome</keyword>
<dbReference type="InterPro" id="IPR014710">
    <property type="entry name" value="RmlC-like_jellyroll"/>
</dbReference>
<dbReference type="InterPro" id="IPR011051">
    <property type="entry name" value="RmlC_Cupin_sf"/>
</dbReference>
<dbReference type="InterPro" id="IPR008579">
    <property type="entry name" value="UGlyAH_Cupin_dom"/>
</dbReference>
<comment type="caution">
    <text evidence="3">The sequence shown here is derived from an EMBL/GenBank/DDBJ whole genome shotgun (WGS) entry which is preliminary data.</text>
</comment>
<evidence type="ECO:0000259" key="2">
    <source>
        <dbReference type="Pfam" id="PF05899"/>
    </source>
</evidence>
<gene>
    <name evidence="3" type="ORF">EV147_4896</name>
</gene>
<evidence type="ECO:0000313" key="4">
    <source>
        <dbReference type="Proteomes" id="UP000291078"/>
    </source>
</evidence>
<dbReference type="Proteomes" id="UP000291078">
    <property type="component" value="Unassembled WGS sequence"/>
</dbReference>
<evidence type="ECO:0000313" key="3">
    <source>
        <dbReference type="EMBL" id="RZT29266.1"/>
    </source>
</evidence>
<reference evidence="3 4" key="1">
    <citation type="journal article" date="2015" name="Stand. Genomic Sci.">
        <title>Genomic Encyclopedia of Bacterial and Archaeal Type Strains, Phase III: the genomes of soil and plant-associated and newly described type strains.</title>
        <authorList>
            <person name="Whitman W.B."/>
            <person name="Woyke T."/>
            <person name="Klenk H.P."/>
            <person name="Zhou Y."/>
            <person name="Lilburn T.G."/>
            <person name="Beck B.J."/>
            <person name="De Vos P."/>
            <person name="Vandamme P."/>
            <person name="Eisen J.A."/>
            <person name="Garrity G."/>
            <person name="Hugenholtz P."/>
            <person name="Kyrpides N.C."/>
        </authorList>
    </citation>
    <scope>NUCLEOTIDE SEQUENCE [LARGE SCALE GENOMIC DNA]</scope>
    <source>
        <strain evidence="3 4">ASC-9842</strain>
    </source>
</reference>
<feature type="signal peptide" evidence="1">
    <location>
        <begin position="1"/>
        <end position="23"/>
    </location>
</feature>
<dbReference type="OrthoDB" id="9799053at2"/>
<organism evidence="3 4">
    <name type="scientific">Cupriavidus agavae</name>
    <dbReference type="NCBI Taxonomy" id="1001822"/>
    <lineage>
        <taxon>Bacteria</taxon>
        <taxon>Pseudomonadati</taxon>
        <taxon>Pseudomonadota</taxon>
        <taxon>Betaproteobacteria</taxon>
        <taxon>Burkholderiales</taxon>
        <taxon>Burkholderiaceae</taxon>
        <taxon>Cupriavidus</taxon>
    </lineage>
</organism>
<dbReference type="Gene3D" id="2.60.120.10">
    <property type="entry name" value="Jelly Rolls"/>
    <property type="match status" value="1"/>
</dbReference>
<feature type="domain" description="(S)-ureidoglycine aminohydrolase cupin" evidence="2">
    <location>
        <begin position="90"/>
        <end position="134"/>
    </location>
</feature>
<accession>A0A4Q7R8V2</accession>
<dbReference type="SUPFAM" id="SSF51182">
    <property type="entry name" value="RmlC-like cupins"/>
    <property type="match status" value="1"/>
</dbReference>
<dbReference type="EMBL" id="SGXM01000012">
    <property type="protein sequence ID" value="RZT29266.1"/>
    <property type="molecule type" value="Genomic_DNA"/>
</dbReference>
<name>A0A4Q7R8V2_9BURK</name>
<protein>
    <submittedName>
        <fullName evidence="3">Putative cupin superfamily protein</fullName>
    </submittedName>
</protein>
<keyword evidence="1" id="KW-0732">Signal</keyword>
<dbReference type="RefSeq" id="WP_130393794.1">
    <property type="nucleotide sequence ID" value="NZ_SGXM01000012.1"/>
</dbReference>